<keyword evidence="4 7" id="KW-0267">Excision nuclease</keyword>
<gene>
    <name evidence="7 12" type="primary">uvrC</name>
    <name evidence="12" type="ORF">GTZ99_03710</name>
</gene>
<dbReference type="EMBL" id="JAAAPO010000001">
    <property type="protein sequence ID" value="NBC35658.1"/>
    <property type="molecule type" value="Genomic_DNA"/>
</dbReference>
<dbReference type="PROSITE" id="PS50151">
    <property type="entry name" value="UVR"/>
    <property type="match status" value="1"/>
</dbReference>
<name>A0ABW9XAV4_9SPHN</name>
<feature type="domain" description="GIY-YIG" evidence="10">
    <location>
        <begin position="54"/>
        <end position="132"/>
    </location>
</feature>
<feature type="region of interest" description="Disordered" evidence="8">
    <location>
        <begin position="1"/>
        <end position="21"/>
    </location>
</feature>
<dbReference type="InterPro" id="IPR038476">
    <property type="entry name" value="UvrC_RNase_H_dom_sf"/>
</dbReference>
<dbReference type="PANTHER" id="PTHR30562">
    <property type="entry name" value="UVRC/OXIDOREDUCTASE"/>
    <property type="match status" value="1"/>
</dbReference>
<dbReference type="SMART" id="SM00465">
    <property type="entry name" value="GIYc"/>
    <property type="match status" value="1"/>
</dbReference>
<comment type="subunit">
    <text evidence="7">Interacts with UvrB in an incision complex.</text>
</comment>
<dbReference type="SUPFAM" id="SSF47781">
    <property type="entry name" value="RuvA domain 2-like"/>
    <property type="match status" value="1"/>
</dbReference>
<keyword evidence="13" id="KW-1185">Reference proteome</keyword>
<dbReference type="Pfam" id="PF22920">
    <property type="entry name" value="UvrC_RNaseH"/>
    <property type="match status" value="1"/>
</dbReference>
<dbReference type="PROSITE" id="PS50164">
    <property type="entry name" value="GIY_YIG"/>
    <property type="match status" value="1"/>
</dbReference>
<dbReference type="InterPro" id="IPR003583">
    <property type="entry name" value="Hlx-hairpin-Hlx_DNA-bd_motif"/>
</dbReference>
<evidence type="ECO:0000256" key="8">
    <source>
        <dbReference type="SAM" id="MobiDB-lite"/>
    </source>
</evidence>
<evidence type="ECO:0000256" key="7">
    <source>
        <dbReference type="HAMAP-Rule" id="MF_00203"/>
    </source>
</evidence>
<dbReference type="Proteomes" id="UP000753724">
    <property type="component" value="Unassembled WGS sequence"/>
</dbReference>
<dbReference type="NCBIfam" id="TIGR00194">
    <property type="entry name" value="uvrC"/>
    <property type="match status" value="1"/>
</dbReference>
<dbReference type="SUPFAM" id="SSF82771">
    <property type="entry name" value="GIY-YIG endonuclease"/>
    <property type="match status" value="1"/>
</dbReference>
<evidence type="ECO:0000313" key="13">
    <source>
        <dbReference type="Proteomes" id="UP000753724"/>
    </source>
</evidence>
<dbReference type="HAMAP" id="MF_00203">
    <property type="entry name" value="UvrC"/>
    <property type="match status" value="1"/>
</dbReference>
<evidence type="ECO:0000259" key="11">
    <source>
        <dbReference type="PROSITE" id="PS50165"/>
    </source>
</evidence>
<dbReference type="Pfam" id="PF01541">
    <property type="entry name" value="GIY-YIG"/>
    <property type="match status" value="1"/>
</dbReference>
<dbReference type="Pfam" id="PF02151">
    <property type="entry name" value="UVR"/>
    <property type="match status" value="1"/>
</dbReference>
<comment type="caution">
    <text evidence="12">The sequence shown here is derived from an EMBL/GenBank/DDBJ whole genome shotgun (WGS) entry which is preliminary data.</text>
</comment>
<evidence type="ECO:0000256" key="6">
    <source>
        <dbReference type="ARBA" id="ARBA00023236"/>
    </source>
</evidence>
<dbReference type="InterPro" id="IPR010994">
    <property type="entry name" value="RuvA_2-like"/>
</dbReference>
<dbReference type="SMART" id="SM00278">
    <property type="entry name" value="HhH1"/>
    <property type="match status" value="2"/>
</dbReference>
<keyword evidence="1 7" id="KW-0963">Cytoplasm</keyword>
<proteinExistence type="inferred from homology"/>
<protein>
    <recommendedName>
        <fullName evidence="7">UvrABC system protein C</fullName>
        <shortName evidence="7">Protein UvrC</shortName>
    </recommendedName>
    <alternativeName>
        <fullName evidence="7">Excinuclease ABC subunit C</fullName>
    </alternativeName>
</protein>
<dbReference type="InterPro" id="IPR000305">
    <property type="entry name" value="GIY-YIG_endonuc"/>
</dbReference>
<dbReference type="Gene3D" id="3.40.1440.10">
    <property type="entry name" value="GIY-YIG endonuclease"/>
    <property type="match status" value="1"/>
</dbReference>
<evidence type="ECO:0000259" key="9">
    <source>
        <dbReference type="PROSITE" id="PS50151"/>
    </source>
</evidence>
<evidence type="ECO:0000256" key="3">
    <source>
        <dbReference type="ARBA" id="ARBA00022769"/>
    </source>
</evidence>
<dbReference type="Pfam" id="PF08459">
    <property type="entry name" value="UvrC_RNaseH_dom"/>
    <property type="match status" value="1"/>
</dbReference>
<dbReference type="Gene3D" id="1.10.150.20">
    <property type="entry name" value="5' to 3' exonuclease, C-terminal subdomain"/>
    <property type="match status" value="1"/>
</dbReference>
<evidence type="ECO:0000313" key="12">
    <source>
        <dbReference type="EMBL" id="NBC35658.1"/>
    </source>
</evidence>
<comment type="subcellular location">
    <subcellularLocation>
        <location evidence="7">Cytoplasm</location>
    </subcellularLocation>
</comment>
<comment type="function">
    <text evidence="7">The UvrABC repair system catalyzes the recognition and processing of DNA lesions. UvrC both incises the 5' and 3' sides of the lesion. The N-terminal half is responsible for the 3' incision and the C-terminal half is responsible for the 5' incision.</text>
</comment>
<dbReference type="InterPro" id="IPR050066">
    <property type="entry name" value="UvrABC_protein_C"/>
</dbReference>
<dbReference type="InterPro" id="IPR047296">
    <property type="entry name" value="GIY-YIG_UvrC_Cho"/>
</dbReference>
<keyword evidence="3 7" id="KW-0228">DNA excision</keyword>
<dbReference type="InterPro" id="IPR036876">
    <property type="entry name" value="UVR_dom_sf"/>
</dbReference>
<dbReference type="CDD" id="cd10434">
    <property type="entry name" value="GIY-YIG_UvrC_Cho"/>
    <property type="match status" value="1"/>
</dbReference>
<organism evidence="12 13">
    <name type="scientific">Novosphingobium ovatum</name>
    <dbReference type="NCBI Taxonomy" id="1908523"/>
    <lineage>
        <taxon>Bacteria</taxon>
        <taxon>Pseudomonadati</taxon>
        <taxon>Pseudomonadota</taxon>
        <taxon>Alphaproteobacteria</taxon>
        <taxon>Sphingomonadales</taxon>
        <taxon>Sphingomonadaceae</taxon>
        <taxon>Novosphingobium</taxon>
    </lineage>
</organism>
<keyword evidence="5 7" id="KW-0234">DNA repair</keyword>
<dbReference type="SUPFAM" id="SSF46600">
    <property type="entry name" value="C-terminal UvrC-binding domain of UvrB"/>
    <property type="match status" value="1"/>
</dbReference>
<dbReference type="Gene3D" id="3.30.420.340">
    <property type="entry name" value="UvrC, RNAse H endonuclease domain"/>
    <property type="match status" value="1"/>
</dbReference>
<accession>A0ABW9XAV4</accession>
<evidence type="ECO:0000256" key="5">
    <source>
        <dbReference type="ARBA" id="ARBA00023204"/>
    </source>
</evidence>
<dbReference type="InterPro" id="IPR004791">
    <property type="entry name" value="UvrC"/>
</dbReference>
<sequence length="650" mass="72388">MSDTPDPFSPDASPYSDQRFNEDKATSLLRGEGERPDLDAGVAAIREVLATLPARPGVYRMQDARGDVLYVGKARALRNRVANYTQVDRLPIRLQRMVSQTRGMTIITTNSEAEALLLEAQLIKRFRPPYNVLLRDDKSFPFILLRTDHDFARIMKHRGARKAAGNYYGPFASAGSVNTTINALQKLFLLRSCTDSFFARRDRPCLLYQIKRCSAPCVDRIAKDDYAELVRQAKDFLGGKSNAVQREIEAQMSAAAEALDFERAAMLRDRLRAATFIQGSQAIHAEGLPNADIFACAEKAGQIAIQAFFIRGGQNWGHRAFFPTRTEGMEIAEVLQSFMAQFYEEVPPPRVILLDRALPESDLLAEALKEAAGGKVEISTPQRGDRKRLVEQATRNAVEALDRRMAESGSKAKVWREMAEFLELGEEPARVEIYDNSHIQGAHALGAMVCAGPEGFQKGQYRKWNIKEAATNDDFAMMREVMTRRFGRAMEEDPDREKGMWPDLVLIDGGKGQMSAVMGVLAELGVEDLAVVGIAKGPHHGREGREVFHFPDGREKMLPVNSPVLFHLQRLRDEVHRYAIGAHRDKRSRAITASPLDEIPGIGPARKRALLLHFGTASRVRAAALDDLKRTPGVSEAVAQTVYDFYHPGG</sequence>
<keyword evidence="6 7" id="KW-0742">SOS response</keyword>
<dbReference type="InterPro" id="IPR001162">
    <property type="entry name" value="UvrC_RNase_H_dom"/>
</dbReference>
<dbReference type="Pfam" id="PF14520">
    <property type="entry name" value="HHH_5"/>
    <property type="match status" value="1"/>
</dbReference>
<dbReference type="InterPro" id="IPR035901">
    <property type="entry name" value="GIY-YIG_endonuc_sf"/>
</dbReference>
<evidence type="ECO:0000256" key="4">
    <source>
        <dbReference type="ARBA" id="ARBA00022881"/>
    </source>
</evidence>
<dbReference type="NCBIfam" id="NF001824">
    <property type="entry name" value="PRK00558.1-5"/>
    <property type="match status" value="1"/>
</dbReference>
<dbReference type="PROSITE" id="PS50165">
    <property type="entry name" value="UVRC"/>
    <property type="match status" value="1"/>
</dbReference>
<dbReference type="RefSeq" id="WP_161716906.1">
    <property type="nucleotide sequence ID" value="NZ_JAAAPO010000001.1"/>
</dbReference>
<dbReference type="PANTHER" id="PTHR30562:SF1">
    <property type="entry name" value="UVRABC SYSTEM PROTEIN C"/>
    <property type="match status" value="1"/>
</dbReference>
<feature type="domain" description="UvrC family homology region profile" evidence="11">
    <location>
        <begin position="293"/>
        <end position="521"/>
    </location>
</feature>
<comment type="similarity">
    <text evidence="7">Belongs to the UvrC family.</text>
</comment>
<evidence type="ECO:0000256" key="1">
    <source>
        <dbReference type="ARBA" id="ARBA00022490"/>
    </source>
</evidence>
<dbReference type="InterPro" id="IPR001943">
    <property type="entry name" value="UVR_dom"/>
</dbReference>
<keyword evidence="2 7" id="KW-0227">DNA damage</keyword>
<evidence type="ECO:0000259" key="10">
    <source>
        <dbReference type="PROSITE" id="PS50164"/>
    </source>
</evidence>
<dbReference type="Gene3D" id="4.10.860.10">
    <property type="entry name" value="UVR domain"/>
    <property type="match status" value="1"/>
</dbReference>
<feature type="domain" description="UVR" evidence="9">
    <location>
        <begin position="242"/>
        <end position="277"/>
    </location>
</feature>
<reference evidence="13" key="1">
    <citation type="submission" date="2020-01" db="EMBL/GenBank/DDBJ databases">
        <title>Sphingomonas sp. strain CSW-10.</title>
        <authorList>
            <person name="Chen W.-M."/>
        </authorList>
    </citation>
    <scope>NUCLEOTIDE SEQUENCE [LARGE SCALE GENOMIC DNA]</scope>
    <source>
        <strain evidence="13">FSY-8</strain>
    </source>
</reference>
<evidence type="ECO:0000256" key="2">
    <source>
        <dbReference type="ARBA" id="ARBA00022763"/>
    </source>
</evidence>